<proteinExistence type="predicted"/>
<feature type="signal peptide" evidence="1">
    <location>
        <begin position="1"/>
        <end position="21"/>
    </location>
</feature>
<evidence type="ECO:0000256" key="1">
    <source>
        <dbReference type="SAM" id="SignalP"/>
    </source>
</evidence>
<dbReference type="EMBL" id="BTSX01000002">
    <property type="protein sequence ID" value="GMS82776.1"/>
    <property type="molecule type" value="Genomic_DNA"/>
</dbReference>
<reference evidence="2" key="1">
    <citation type="submission" date="2023-10" db="EMBL/GenBank/DDBJ databases">
        <title>Genome assembly of Pristionchus species.</title>
        <authorList>
            <person name="Yoshida K."/>
            <person name="Sommer R.J."/>
        </authorList>
    </citation>
    <scope>NUCLEOTIDE SEQUENCE</scope>
    <source>
        <strain evidence="2">RS0144</strain>
    </source>
</reference>
<accession>A0AAV5STB7</accession>
<gene>
    <name evidence="2" type="ORF">PENTCL1PPCAC_4951</name>
</gene>
<feature type="chain" id="PRO_5043372036" evidence="1">
    <location>
        <begin position="22"/>
        <end position="194"/>
    </location>
</feature>
<sequence length="194" mass="21676">MIIHALLFISFISCWKQSWKAFTYQITIFKGCGGLSNTIIRTDVVICSSVDLYALPNQLRWLIYVLNDLVASWPIFAHDERAHVPLVLSTTNLEAASDFPRLRPHNLCDVGVSTRKAILVSRIKCPILGSEINQTVDRGQLNRSQIWEVVSVLALDFGGNFTPTCDFISCYLQPATPNQFREGLTTGSHPIVPV</sequence>
<keyword evidence="1" id="KW-0732">Signal</keyword>
<comment type="caution">
    <text evidence="2">The sequence shown here is derived from an EMBL/GenBank/DDBJ whole genome shotgun (WGS) entry which is preliminary data.</text>
</comment>
<dbReference type="AlphaFoldDB" id="A0AAV5STB7"/>
<dbReference type="Proteomes" id="UP001432027">
    <property type="component" value="Unassembled WGS sequence"/>
</dbReference>
<evidence type="ECO:0000313" key="2">
    <source>
        <dbReference type="EMBL" id="GMS82776.1"/>
    </source>
</evidence>
<protein>
    <submittedName>
        <fullName evidence="2">Uncharacterized protein</fullName>
    </submittedName>
</protein>
<keyword evidence="3" id="KW-1185">Reference proteome</keyword>
<evidence type="ECO:0000313" key="3">
    <source>
        <dbReference type="Proteomes" id="UP001432027"/>
    </source>
</evidence>
<name>A0AAV5STB7_9BILA</name>
<organism evidence="2 3">
    <name type="scientific">Pristionchus entomophagus</name>
    <dbReference type="NCBI Taxonomy" id="358040"/>
    <lineage>
        <taxon>Eukaryota</taxon>
        <taxon>Metazoa</taxon>
        <taxon>Ecdysozoa</taxon>
        <taxon>Nematoda</taxon>
        <taxon>Chromadorea</taxon>
        <taxon>Rhabditida</taxon>
        <taxon>Rhabditina</taxon>
        <taxon>Diplogasteromorpha</taxon>
        <taxon>Diplogasteroidea</taxon>
        <taxon>Neodiplogasteridae</taxon>
        <taxon>Pristionchus</taxon>
    </lineage>
</organism>